<accession>A0A8R1DEL5</accession>
<feature type="compositionally biased region" description="Basic residues" evidence="1">
    <location>
        <begin position="339"/>
        <end position="351"/>
    </location>
</feature>
<name>A0A8R1DEL5_CAEJA</name>
<organism evidence="2 3">
    <name type="scientific">Caenorhabditis japonica</name>
    <dbReference type="NCBI Taxonomy" id="281687"/>
    <lineage>
        <taxon>Eukaryota</taxon>
        <taxon>Metazoa</taxon>
        <taxon>Ecdysozoa</taxon>
        <taxon>Nematoda</taxon>
        <taxon>Chromadorea</taxon>
        <taxon>Rhabditida</taxon>
        <taxon>Rhabditina</taxon>
        <taxon>Rhabditomorpha</taxon>
        <taxon>Rhabditoidea</taxon>
        <taxon>Rhabditidae</taxon>
        <taxon>Peloderinae</taxon>
        <taxon>Caenorhabditis</taxon>
    </lineage>
</organism>
<keyword evidence="3" id="KW-1185">Reference proteome</keyword>
<dbReference type="AlphaFoldDB" id="A0A8R1DEL5"/>
<reference evidence="2" key="2">
    <citation type="submission" date="2022-06" db="UniProtKB">
        <authorList>
            <consortium name="EnsemblMetazoa"/>
        </authorList>
    </citation>
    <scope>IDENTIFICATION</scope>
    <source>
        <strain evidence="2">DF5081</strain>
    </source>
</reference>
<evidence type="ECO:0000313" key="3">
    <source>
        <dbReference type="Proteomes" id="UP000005237"/>
    </source>
</evidence>
<dbReference type="Proteomes" id="UP000005237">
    <property type="component" value="Unassembled WGS sequence"/>
</dbReference>
<proteinExistence type="predicted"/>
<evidence type="ECO:0000313" key="2">
    <source>
        <dbReference type="EnsemblMetazoa" id="CJA00211.1"/>
    </source>
</evidence>
<reference evidence="3" key="1">
    <citation type="submission" date="2010-08" db="EMBL/GenBank/DDBJ databases">
        <authorList>
            <consortium name="Caenorhabditis japonica Sequencing Consortium"/>
            <person name="Wilson R.K."/>
        </authorList>
    </citation>
    <scope>NUCLEOTIDE SEQUENCE [LARGE SCALE GENOMIC DNA]</scope>
    <source>
        <strain evidence="3">DF5081</strain>
    </source>
</reference>
<dbReference type="EnsemblMetazoa" id="CJA00211.1">
    <property type="protein sequence ID" value="CJA00211.1"/>
    <property type="gene ID" value="WBGene00119415"/>
</dbReference>
<feature type="region of interest" description="Disordered" evidence="1">
    <location>
        <begin position="161"/>
        <end position="213"/>
    </location>
</feature>
<sequence>MLFHAKNAILDCENYVFQAAEQGISNLSVPKKHWSTCADAIATWPVESQPKWFRLFHKKFVVTEDRQIHTKTSSKIYLTPVKTGSKTTVERNDIKVEEEEYVEVGKGPSGQSVVLDREHLEQLVMQLLKEKEVSPSKRRKNSTPQKLTQLAELATILSNEESCSEIETPARRKVGGRETISPTPPPKSQSLEPDGASCYSTQFPIPPTPGRRTPNEDDDLFMDLESNSLMWLQTPHAVVVPDEASVAPTDFSSLTYSSSGAIAACQVPMGMLGSEFGAAEYSNSSQRHVSESMDEETSLTGFDIVPPDEEEEVEIEVQTKVMITRPPLRTKLDDPNQRASRKRTRHERVRHFNGPNHLN</sequence>
<evidence type="ECO:0000256" key="1">
    <source>
        <dbReference type="SAM" id="MobiDB-lite"/>
    </source>
</evidence>
<protein>
    <submittedName>
        <fullName evidence="2">Uncharacterized protein</fullName>
    </submittedName>
</protein>
<feature type="region of interest" description="Disordered" evidence="1">
    <location>
        <begin position="324"/>
        <end position="359"/>
    </location>
</feature>